<evidence type="ECO:0000313" key="2">
    <source>
        <dbReference type="Proteomes" id="UP001596020"/>
    </source>
</evidence>
<comment type="caution">
    <text evidence="1">The sequence shown here is derived from an EMBL/GenBank/DDBJ whole genome shotgun (WGS) entry which is preliminary data.</text>
</comment>
<keyword evidence="2" id="KW-1185">Reference proteome</keyword>
<protein>
    <submittedName>
        <fullName evidence="1">Uncharacterized protein</fullName>
    </submittedName>
</protein>
<evidence type="ECO:0000313" key="1">
    <source>
        <dbReference type="EMBL" id="MFC4666837.1"/>
    </source>
</evidence>
<sequence>MILKKEPEISLFAFLRLIMVSNDLFDLSKPYLKPARDCLWSAKWRKELFEVKYPYYKSKWSPKRVTSSLKM</sequence>
<dbReference type="Proteomes" id="UP001596020">
    <property type="component" value="Unassembled WGS sequence"/>
</dbReference>
<dbReference type="RefSeq" id="WP_380080291.1">
    <property type="nucleotide sequence ID" value="NZ_JBHSGO010000216.1"/>
</dbReference>
<name>A0ABV9K9E1_9PORP</name>
<accession>A0ABV9K9E1</accession>
<organism evidence="1 2">
    <name type="scientific">Falsiporphyromonas endometrii</name>
    <dbReference type="NCBI Taxonomy" id="1387297"/>
    <lineage>
        <taxon>Bacteria</taxon>
        <taxon>Pseudomonadati</taxon>
        <taxon>Bacteroidota</taxon>
        <taxon>Bacteroidia</taxon>
        <taxon>Bacteroidales</taxon>
        <taxon>Porphyromonadaceae</taxon>
        <taxon>Falsiporphyromonas</taxon>
    </lineage>
</organism>
<dbReference type="EMBL" id="JBHSGO010000216">
    <property type="protein sequence ID" value="MFC4666837.1"/>
    <property type="molecule type" value="Genomic_DNA"/>
</dbReference>
<gene>
    <name evidence="1" type="ORF">ACFO3G_09555</name>
</gene>
<proteinExistence type="predicted"/>
<reference evidence="2" key="1">
    <citation type="journal article" date="2019" name="Int. J. Syst. Evol. Microbiol.">
        <title>The Global Catalogue of Microorganisms (GCM) 10K type strain sequencing project: providing services to taxonomists for standard genome sequencing and annotation.</title>
        <authorList>
            <consortium name="The Broad Institute Genomics Platform"/>
            <consortium name="The Broad Institute Genome Sequencing Center for Infectious Disease"/>
            <person name="Wu L."/>
            <person name="Ma J."/>
        </authorList>
    </citation>
    <scope>NUCLEOTIDE SEQUENCE [LARGE SCALE GENOMIC DNA]</scope>
    <source>
        <strain evidence="2">CGMCC 4.7357</strain>
    </source>
</reference>